<keyword evidence="2" id="KW-1185">Reference proteome</keyword>
<proteinExistence type="predicted"/>
<evidence type="ECO:0000313" key="2">
    <source>
        <dbReference type="Proteomes" id="UP000704341"/>
    </source>
</evidence>
<dbReference type="Proteomes" id="UP000704341">
    <property type="component" value="Unassembled WGS sequence"/>
</dbReference>
<gene>
    <name evidence="1" type="ORF">DTK66_06270</name>
</gene>
<accession>A0ABR8P7K3</accession>
<dbReference type="PROSITE" id="PS51257">
    <property type="entry name" value="PROKAR_LIPOPROTEIN"/>
    <property type="match status" value="1"/>
</dbReference>
<evidence type="ECO:0008006" key="3">
    <source>
        <dbReference type="Google" id="ProtNLM"/>
    </source>
</evidence>
<comment type="caution">
    <text evidence="1">The sequence shown here is derived from an EMBL/GenBank/DDBJ whole genome shotgun (WGS) entry which is preliminary data.</text>
</comment>
<evidence type="ECO:0000313" key="1">
    <source>
        <dbReference type="EMBL" id="MBD5806718.1"/>
    </source>
</evidence>
<dbReference type="RefSeq" id="WP_191668119.1">
    <property type="nucleotide sequence ID" value="NZ_QORN01000021.1"/>
</dbReference>
<dbReference type="EMBL" id="QORN01000021">
    <property type="protein sequence ID" value="MBD5806718.1"/>
    <property type="molecule type" value="Genomic_DNA"/>
</dbReference>
<protein>
    <recommendedName>
        <fullName evidence="3">Lipoprotein</fullName>
    </recommendedName>
</protein>
<name>A0ABR8P7K3_9LACO</name>
<sequence>MSLVKSFVVVIIASILLAGCVKASSIYTTSQNSTSHNLNQQMINIVTKNKELIDYQLTK</sequence>
<organism evidence="1 2">
    <name type="scientific">Limosilactobacillus walteri</name>
    <dbReference type="NCBI Taxonomy" id="2268022"/>
    <lineage>
        <taxon>Bacteria</taxon>
        <taxon>Bacillati</taxon>
        <taxon>Bacillota</taxon>
        <taxon>Bacilli</taxon>
        <taxon>Lactobacillales</taxon>
        <taxon>Lactobacillaceae</taxon>
        <taxon>Limosilactobacillus</taxon>
    </lineage>
</organism>
<reference evidence="1 2" key="1">
    <citation type="submission" date="2018-07" db="EMBL/GenBank/DDBJ databases">
        <title>Phylogenomic Insights into understanding Host Adaptation of Lactobacillus reuteri by a novel species, Lactobacillus spp. M31.</title>
        <authorList>
            <person name="Sharma S."/>
            <person name="Patil P."/>
            <person name="Korpole S."/>
            <person name="Patil P.B."/>
        </authorList>
    </citation>
    <scope>NUCLEOTIDE SEQUENCE [LARGE SCALE GENOMIC DNA]</scope>
    <source>
        <strain evidence="1 2">M31</strain>
    </source>
</reference>